<feature type="region of interest" description="Disordered" evidence="6">
    <location>
        <begin position="1"/>
        <end position="56"/>
    </location>
</feature>
<reference evidence="7" key="1">
    <citation type="journal article" date="2020" name="Stud. Mycol.">
        <title>101 Dothideomycetes genomes: a test case for predicting lifestyles and emergence of pathogens.</title>
        <authorList>
            <person name="Haridas S."/>
            <person name="Albert R."/>
            <person name="Binder M."/>
            <person name="Bloem J."/>
            <person name="Labutti K."/>
            <person name="Salamov A."/>
            <person name="Andreopoulos B."/>
            <person name="Baker S."/>
            <person name="Barry K."/>
            <person name="Bills G."/>
            <person name="Bluhm B."/>
            <person name="Cannon C."/>
            <person name="Castanera R."/>
            <person name="Culley D."/>
            <person name="Daum C."/>
            <person name="Ezra D."/>
            <person name="Gonzalez J."/>
            <person name="Henrissat B."/>
            <person name="Kuo A."/>
            <person name="Liang C."/>
            <person name="Lipzen A."/>
            <person name="Lutzoni F."/>
            <person name="Magnuson J."/>
            <person name="Mondo S."/>
            <person name="Nolan M."/>
            <person name="Ohm R."/>
            <person name="Pangilinan J."/>
            <person name="Park H.-J."/>
            <person name="Ramirez L."/>
            <person name="Alfaro M."/>
            <person name="Sun H."/>
            <person name="Tritt A."/>
            <person name="Yoshinaga Y."/>
            <person name="Zwiers L.-H."/>
            <person name="Turgeon B."/>
            <person name="Goodwin S."/>
            <person name="Spatafora J."/>
            <person name="Crous P."/>
            <person name="Grigoriev I."/>
        </authorList>
    </citation>
    <scope>NUCLEOTIDE SEQUENCE</scope>
    <source>
        <strain evidence="7">CBS 675.92</strain>
    </source>
</reference>
<accession>A0A6A5UA38</accession>
<dbReference type="GO" id="GO:0043124">
    <property type="term" value="P:negative regulation of canonical NF-kappaB signal transduction"/>
    <property type="evidence" value="ECO:0007669"/>
    <property type="project" value="InterPro"/>
</dbReference>
<keyword evidence="3" id="KW-0677">Repeat</keyword>
<dbReference type="AlphaFoldDB" id="A0A6A5UA38"/>
<evidence type="ECO:0000313" key="8">
    <source>
        <dbReference type="Proteomes" id="UP000800035"/>
    </source>
</evidence>
<dbReference type="GO" id="GO:0005634">
    <property type="term" value="C:nucleus"/>
    <property type="evidence" value="ECO:0007669"/>
    <property type="project" value="UniProtKB-SubCell"/>
</dbReference>
<feature type="region of interest" description="Disordered" evidence="6">
    <location>
        <begin position="118"/>
        <end position="165"/>
    </location>
</feature>
<dbReference type="InterPro" id="IPR038753">
    <property type="entry name" value="NFKBIL1"/>
</dbReference>
<keyword evidence="4" id="KW-0040">ANK repeat</keyword>
<feature type="compositionally biased region" description="Basic and acidic residues" evidence="6">
    <location>
        <begin position="151"/>
        <end position="165"/>
    </location>
</feature>
<evidence type="ECO:0000256" key="3">
    <source>
        <dbReference type="ARBA" id="ARBA00022737"/>
    </source>
</evidence>
<keyword evidence="5" id="KW-0539">Nucleus</keyword>
<dbReference type="PANTHER" id="PTHR15263:SF1">
    <property type="entry name" value="NF-KAPPA-B INHIBITOR-LIKE PROTEIN 1"/>
    <property type="match status" value="1"/>
</dbReference>
<name>A0A6A5UA38_9PLEO</name>
<protein>
    <submittedName>
        <fullName evidence="7">Uncharacterized protein</fullName>
    </submittedName>
</protein>
<organism evidence="7 8">
    <name type="scientific">Byssothecium circinans</name>
    <dbReference type="NCBI Taxonomy" id="147558"/>
    <lineage>
        <taxon>Eukaryota</taxon>
        <taxon>Fungi</taxon>
        <taxon>Dikarya</taxon>
        <taxon>Ascomycota</taxon>
        <taxon>Pezizomycotina</taxon>
        <taxon>Dothideomycetes</taxon>
        <taxon>Pleosporomycetidae</taxon>
        <taxon>Pleosporales</taxon>
        <taxon>Massarineae</taxon>
        <taxon>Massarinaceae</taxon>
        <taxon>Byssothecium</taxon>
    </lineage>
</organism>
<feature type="compositionally biased region" description="Basic and acidic residues" evidence="6">
    <location>
        <begin position="118"/>
        <end position="129"/>
    </location>
</feature>
<dbReference type="PANTHER" id="PTHR15263">
    <property type="entry name" value="I-KAPPA-B-LIKE PROTEIN IKBL"/>
    <property type="match status" value="1"/>
</dbReference>
<keyword evidence="2" id="KW-0597">Phosphoprotein</keyword>
<gene>
    <name evidence="7" type="ORF">CC80DRAFT_463176</name>
</gene>
<sequence length="299" mass="35054">MEDPGSDKKAKDVYSDSKASRFQFKSKKRSKRHRSKDRAEESHQSRTSRRHNSEAVFRESLFDAVADDEGAKYWESVYGQPVHIYSNTYLGPDGKPRRMTDEEYADYVRTKMWEKSHQHMLEERAARERARQKKKEGHQSPEQDADEAENETAREAAKEASERKRVLCEMEESLKRGEERKRTKAAEASWARYLSRWDDLKSNTATKDPDQDARQIIPWPVASGKAHDVEKDEIERFLRASSAWKDDAAALLKVERVRWHPDKMQQRFGQHIDAQTTKLVTAVFQVVDRLWNEKSARWI</sequence>
<feature type="compositionally biased region" description="Basic residues" evidence="6">
    <location>
        <begin position="24"/>
        <end position="36"/>
    </location>
</feature>
<evidence type="ECO:0000256" key="2">
    <source>
        <dbReference type="ARBA" id="ARBA00022553"/>
    </source>
</evidence>
<evidence type="ECO:0000256" key="5">
    <source>
        <dbReference type="ARBA" id="ARBA00023242"/>
    </source>
</evidence>
<evidence type="ECO:0000313" key="7">
    <source>
        <dbReference type="EMBL" id="KAF1961761.1"/>
    </source>
</evidence>
<evidence type="ECO:0000256" key="6">
    <source>
        <dbReference type="SAM" id="MobiDB-lite"/>
    </source>
</evidence>
<dbReference type="OrthoDB" id="412109at2759"/>
<keyword evidence="8" id="KW-1185">Reference proteome</keyword>
<dbReference type="EMBL" id="ML976980">
    <property type="protein sequence ID" value="KAF1961761.1"/>
    <property type="molecule type" value="Genomic_DNA"/>
</dbReference>
<evidence type="ECO:0000256" key="4">
    <source>
        <dbReference type="ARBA" id="ARBA00023043"/>
    </source>
</evidence>
<evidence type="ECO:0000256" key="1">
    <source>
        <dbReference type="ARBA" id="ARBA00004123"/>
    </source>
</evidence>
<comment type="subcellular location">
    <subcellularLocation>
        <location evidence="1">Nucleus</location>
    </subcellularLocation>
</comment>
<feature type="compositionally biased region" description="Basic and acidic residues" evidence="6">
    <location>
        <begin position="1"/>
        <end position="19"/>
    </location>
</feature>
<proteinExistence type="predicted"/>
<dbReference type="Proteomes" id="UP000800035">
    <property type="component" value="Unassembled WGS sequence"/>
</dbReference>